<dbReference type="Proteomes" id="UP001054897">
    <property type="component" value="Chromosome"/>
</dbReference>
<evidence type="ECO:0000313" key="2">
    <source>
        <dbReference type="EMBL" id="USR41945.1"/>
    </source>
</evidence>
<gene>
    <name evidence="2" type="ORF">L1F06_011160</name>
</gene>
<dbReference type="PROSITE" id="PS51257">
    <property type="entry name" value="PROKAR_LIPOPROTEIN"/>
    <property type="match status" value="1"/>
</dbReference>
<accession>A0ABY5AED5</accession>
<feature type="signal peptide" evidence="1">
    <location>
        <begin position="1"/>
        <end position="22"/>
    </location>
</feature>
<name>A0ABY5AED5_9GAMM</name>
<dbReference type="EMBL" id="CP099397">
    <property type="protein sequence ID" value="USR41945.1"/>
    <property type="molecule type" value="Genomic_DNA"/>
</dbReference>
<evidence type="ECO:0000313" key="3">
    <source>
        <dbReference type="Proteomes" id="UP001054897"/>
    </source>
</evidence>
<organism evidence="2 3">
    <name type="scientific">Ectopseudomonas hydrolytica</name>
    <dbReference type="NCBI Taxonomy" id="2493633"/>
    <lineage>
        <taxon>Bacteria</taxon>
        <taxon>Pseudomonadati</taxon>
        <taxon>Pseudomonadota</taxon>
        <taxon>Gammaproteobacteria</taxon>
        <taxon>Pseudomonadales</taxon>
        <taxon>Pseudomonadaceae</taxon>
        <taxon>Ectopseudomonas</taxon>
    </lineage>
</organism>
<keyword evidence="1" id="KW-0732">Signal</keyword>
<proteinExistence type="predicted"/>
<feature type="chain" id="PRO_5045228595" evidence="1">
    <location>
        <begin position="23"/>
        <end position="148"/>
    </location>
</feature>
<evidence type="ECO:0000256" key="1">
    <source>
        <dbReference type="SAM" id="SignalP"/>
    </source>
</evidence>
<dbReference type="GeneID" id="300081537"/>
<sequence length="148" mass="15960">MKATPLSASLAGLMCLSLAACAQSAADSATQALFSEQRLQLQDHAGQCRLIGEDGELDLLLKWPCQFHRDPQGRLRTQQVGSTQVLLVESSEPDEPPSRDCDTTLQAIRTTEQGLEASTVVSRVAACPPFQWDEKVFIGLFEAAAQGS</sequence>
<dbReference type="RefSeq" id="WP_096826502.1">
    <property type="nucleotide sequence ID" value="NZ_CP099397.1"/>
</dbReference>
<protein>
    <submittedName>
        <fullName evidence="2">Uncharacterized protein</fullName>
    </submittedName>
</protein>
<keyword evidence="3" id="KW-1185">Reference proteome</keyword>
<reference evidence="2" key="1">
    <citation type="submission" date="2022-06" db="EMBL/GenBank/DDBJ databases">
        <title>Complete genome of Pseudomonas hydrolytica DSWY01T.</title>
        <authorList>
            <person name="Jung J."/>
            <person name="Jeon C.O."/>
        </authorList>
    </citation>
    <scope>NUCLEOTIDE SEQUENCE</scope>
    <source>
        <strain evidence="2">DSWY01</strain>
    </source>
</reference>